<evidence type="ECO:0000313" key="2">
    <source>
        <dbReference type="Proteomes" id="UP000887013"/>
    </source>
</evidence>
<reference evidence="1" key="1">
    <citation type="submission" date="2020-08" db="EMBL/GenBank/DDBJ databases">
        <title>Multicomponent nature underlies the extraordinary mechanical properties of spider dragline silk.</title>
        <authorList>
            <person name="Kono N."/>
            <person name="Nakamura H."/>
            <person name="Mori M."/>
            <person name="Yoshida Y."/>
            <person name="Ohtoshi R."/>
            <person name="Malay A.D."/>
            <person name="Moran D.A.P."/>
            <person name="Tomita M."/>
            <person name="Numata K."/>
            <person name="Arakawa K."/>
        </authorList>
    </citation>
    <scope>NUCLEOTIDE SEQUENCE</scope>
</reference>
<sequence length="103" mass="11449">MFGDFNAKLHTWSQTSSANAAGNNDLLAHNDPTYYSNNQNYLPSTTDLGIPKGLQNIIVSTTGELSSDHNPVCFLVGLDNLIPHTHNQILFTHWINFSENFSQ</sequence>
<organism evidence="1 2">
    <name type="scientific">Nephila pilipes</name>
    <name type="common">Giant wood spider</name>
    <name type="synonym">Nephila maculata</name>
    <dbReference type="NCBI Taxonomy" id="299642"/>
    <lineage>
        <taxon>Eukaryota</taxon>
        <taxon>Metazoa</taxon>
        <taxon>Ecdysozoa</taxon>
        <taxon>Arthropoda</taxon>
        <taxon>Chelicerata</taxon>
        <taxon>Arachnida</taxon>
        <taxon>Araneae</taxon>
        <taxon>Araneomorphae</taxon>
        <taxon>Entelegynae</taxon>
        <taxon>Araneoidea</taxon>
        <taxon>Nephilidae</taxon>
        <taxon>Nephila</taxon>
    </lineage>
</organism>
<name>A0A8X6PTU2_NEPPI</name>
<gene>
    <name evidence="1" type="ORF">NPIL_273081</name>
</gene>
<dbReference type="Gene3D" id="3.60.10.10">
    <property type="entry name" value="Endonuclease/exonuclease/phosphatase"/>
    <property type="match status" value="1"/>
</dbReference>
<evidence type="ECO:0008006" key="3">
    <source>
        <dbReference type="Google" id="ProtNLM"/>
    </source>
</evidence>
<dbReference type="InterPro" id="IPR036691">
    <property type="entry name" value="Endo/exonu/phosph_ase_sf"/>
</dbReference>
<comment type="caution">
    <text evidence="1">The sequence shown here is derived from an EMBL/GenBank/DDBJ whole genome shotgun (WGS) entry which is preliminary data.</text>
</comment>
<dbReference type="OrthoDB" id="6433336at2759"/>
<dbReference type="SUPFAM" id="SSF56219">
    <property type="entry name" value="DNase I-like"/>
    <property type="match status" value="1"/>
</dbReference>
<dbReference type="Proteomes" id="UP000887013">
    <property type="component" value="Unassembled WGS sequence"/>
</dbReference>
<evidence type="ECO:0000313" key="1">
    <source>
        <dbReference type="EMBL" id="GFT89124.1"/>
    </source>
</evidence>
<accession>A0A8X6PTU2</accession>
<keyword evidence="2" id="KW-1185">Reference proteome</keyword>
<dbReference type="AlphaFoldDB" id="A0A8X6PTU2"/>
<protein>
    <recommendedName>
        <fullName evidence="3">Endonuclease/exonuclease/phosphatase domain-containing protein</fullName>
    </recommendedName>
</protein>
<dbReference type="EMBL" id="BMAW01120398">
    <property type="protein sequence ID" value="GFT89124.1"/>
    <property type="molecule type" value="Genomic_DNA"/>
</dbReference>
<proteinExistence type="predicted"/>